<feature type="region of interest" description="Disordered" evidence="1">
    <location>
        <begin position="99"/>
        <end position="120"/>
    </location>
</feature>
<gene>
    <name evidence="2" type="ORF">IAG42_32265</name>
</gene>
<dbReference type="KEGG" id="sxn:IAG42_32265"/>
<proteinExistence type="predicted"/>
<protein>
    <submittedName>
        <fullName evidence="2">Uncharacterized protein</fullName>
    </submittedName>
</protein>
<evidence type="ECO:0000313" key="2">
    <source>
        <dbReference type="EMBL" id="QNS07821.1"/>
    </source>
</evidence>
<dbReference type="AlphaFoldDB" id="A0A7H1BGG6"/>
<accession>A0A7H1BGG6</accession>
<dbReference type="Proteomes" id="UP000516428">
    <property type="component" value="Chromosome"/>
</dbReference>
<keyword evidence="3" id="KW-1185">Reference proteome</keyword>
<evidence type="ECO:0000256" key="1">
    <source>
        <dbReference type="SAM" id="MobiDB-lite"/>
    </source>
</evidence>
<sequence length="120" mass="13197">MEDQVRGTWGLMMSCQHANPTGLYKQTRAEGHVTGTRAEAREALHRHVLAFDPARPAMPVRRVIYEDGEGYLVIIQGRTQTYQYEFKLCRVVLDSQPNAAPPAAPPMFSPPPPAAPPSAG</sequence>
<reference evidence="2 3" key="1">
    <citation type="submission" date="2020-09" db="EMBL/GenBank/DDBJ databases">
        <title>A novel species.</title>
        <authorList>
            <person name="Gao J."/>
        </authorList>
    </citation>
    <scope>NUCLEOTIDE SEQUENCE [LARGE SCALE GENOMIC DNA]</scope>
    <source>
        <strain evidence="2 3">CRXT-Y-14</strain>
    </source>
</reference>
<dbReference type="RefSeq" id="WP_188340483.1">
    <property type="nucleotide sequence ID" value="NZ_CP061281.1"/>
</dbReference>
<organism evidence="2 3">
    <name type="scientific">Streptomyces xanthii</name>
    <dbReference type="NCBI Taxonomy" id="2768069"/>
    <lineage>
        <taxon>Bacteria</taxon>
        <taxon>Bacillati</taxon>
        <taxon>Actinomycetota</taxon>
        <taxon>Actinomycetes</taxon>
        <taxon>Kitasatosporales</taxon>
        <taxon>Streptomycetaceae</taxon>
        <taxon>Streptomyces</taxon>
    </lineage>
</organism>
<dbReference type="EMBL" id="CP061281">
    <property type="protein sequence ID" value="QNS07821.1"/>
    <property type="molecule type" value="Genomic_DNA"/>
</dbReference>
<evidence type="ECO:0000313" key="3">
    <source>
        <dbReference type="Proteomes" id="UP000516428"/>
    </source>
</evidence>
<name>A0A7H1BGG6_9ACTN</name>